<feature type="compositionally biased region" description="Low complexity" evidence="1">
    <location>
        <begin position="79"/>
        <end position="96"/>
    </location>
</feature>
<proteinExistence type="predicted"/>
<feature type="region of interest" description="Disordered" evidence="1">
    <location>
        <begin position="1"/>
        <end position="117"/>
    </location>
</feature>
<organism evidence="2 3">
    <name type="scientific">Dunaliella salina</name>
    <name type="common">Green alga</name>
    <name type="synonym">Protococcus salinus</name>
    <dbReference type="NCBI Taxonomy" id="3046"/>
    <lineage>
        <taxon>Eukaryota</taxon>
        <taxon>Viridiplantae</taxon>
        <taxon>Chlorophyta</taxon>
        <taxon>core chlorophytes</taxon>
        <taxon>Chlorophyceae</taxon>
        <taxon>CS clade</taxon>
        <taxon>Chlamydomonadales</taxon>
        <taxon>Dunaliellaceae</taxon>
        <taxon>Dunaliella</taxon>
    </lineage>
</organism>
<protein>
    <recommendedName>
        <fullName evidence="4">Encoded protein</fullName>
    </recommendedName>
</protein>
<sequence length="241" mass="25308">MTSFRNIGKEHGRWEKKTGRARAWVLGEPAKNGKAPRRQGARVQLKKSRSFLLATAAGAARAVGSRGRSSSRGGGTSSRGGSSSGDRSSSSSSRGDNGSGGADVSAGGQLEEGVPRPEKLMKLRGTGKGWYVIGDVPCGQLLPGEDQDAPGEPEGGMQERLPPEVAAVDPGGAFKGWAALRTAQHAHMVVHDVPTRSLQGDQLEEKSGQAGPTRGPCFQEDHEDVSHTLWHSIGQQTRLVG</sequence>
<evidence type="ECO:0000313" key="2">
    <source>
        <dbReference type="EMBL" id="KAF5826584.1"/>
    </source>
</evidence>
<evidence type="ECO:0000313" key="3">
    <source>
        <dbReference type="Proteomes" id="UP000815325"/>
    </source>
</evidence>
<feature type="region of interest" description="Disordered" evidence="1">
    <location>
        <begin position="198"/>
        <end position="221"/>
    </location>
</feature>
<gene>
    <name evidence="2" type="ORF">DUNSADRAFT_2635</name>
</gene>
<keyword evidence="3" id="KW-1185">Reference proteome</keyword>
<feature type="compositionally biased region" description="Low complexity" evidence="1">
    <location>
        <begin position="54"/>
        <end position="71"/>
    </location>
</feature>
<feature type="compositionally biased region" description="Basic residues" evidence="1">
    <location>
        <begin position="34"/>
        <end position="49"/>
    </location>
</feature>
<accession>A0ABQ7FW39</accession>
<name>A0ABQ7FW39_DUNSA</name>
<dbReference type="Proteomes" id="UP000815325">
    <property type="component" value="Unassembled WGS sequence"/>
</dbReference>
<reference evidence="2" key="1">
    <citation type="submission" date="2017-08" db="EMBL/GenBank/DDBJ databases">
        <authorList>
            <person name="Polle J.E."/>
            <person name="Barry K."/>
            <person name="Cushman J."/>
            <person name="Schmutz J."/>
            <person name="Tran D."/>
            <person name="Hathwaick L.T."/>
            <person name="Yim W.C."/>
            <person name="Jenkins J."/>
            <person name="Mckie-Krisberg Z.M."/>
            <person name="Prochnik S."/>
            <person name="Lindquist E."/>
            <person name="Dockter R.B."/>
            <person name="Adam C."/>
            <person name="Molina H."/>
            <person name="Bunkerborg J."/>
            <person name="Jin E."/>
            <person name="Buchheim M."/>
            <person name="Magnuson J."/>
        </authorList>
    </citation>
    <scope>NUCLEOTIDE SEQUENCE</scope>
    <source>
        <strain evidence="2">CCAP 19/18</strain>
    </source>
</reference>
<evidence type="ECO:0008006" key="4">
    <source>
        <dbReference type="Google" id="ProtNLM"/>
    </source>
</evidence>
<dbReference type="EMBL" id="MU070827">
    <property type="protein sequence ID" value="KAF5826584.1"/>
    <property type="molecule type" value="Genomic_DNA"/>
</dbReference>
<evidence type="ECO:0000256" key="1">
    <source>
        <dbReference type="SAM" id="MobiDB-lite"/>
    </source>
</evidence>
<feature type="compositionally biased region" description="Basic and acidic residues" evidence="1">
    <location>
        <begin position="7"/>
        <end position="18"/>
    </location>
</feature>
<comment type="caution">
    <text evidence="2">The sequence shown here is derived from an EMBL/GenBank/DDBJ whole genome shotgun (WGS) entry which is preliminary data.</text>
</comment>